<comment type="caution">
    <text evidence="1">The sequence shown here is derived from an EMBL/GenBank/DDBJ whole genome shotgun (WGS) entry which is preliminary data.</text>
</comment>
<organism evidence="1 2">
    <name type="scientific">Lentilactobacillus senioris DSM 24302 = JCM 17472</name>
    <dbReference type="NCBI Taxonomy" id="1423802"/>
    <lineage>
        <taxon>Bacteria</taxon>
        <taxon>Bacillati</taxon>
        <taxon>Bacillota</taxon>
        <taxon>Bacilli</taxon>
        <taxon>Lactobacillales</taxon>
        <taxon>Lactobacillaceae</taxon>
        <taxon>Lentilactobacillus</taxon>
    </lineage>
</organism>
<dbReference type="RefSeq" id="WP_056978159.1">
    <property type="nucleotide sequence ID" value="NZ_AYZR01000008.1"/>
</dbReference>
<name>A0A0R2CPB9_9LACO</name>
<dbReference type="EMBL" id="AYZR01000008">
    <property type="protein sequence ID" value="KRM93581.1"/>
    <property type="molecule type" value="Genomic_DNA"/>
</dbReference>
<sequence>MKAGENSLVPLINLLIEEHDSGPHIYRGRIISTSPLTVQPSNLDFDGSKKMPIVECEQLDFSFYIKGSDDTGHTRELKVGDEVLVLVFTDSMENYSKGKDFREDPLRKNSVDSSIIVGVVK</sequence>
<protein>
    <recommendedName>
        <fullName evidence="3">Phage protein Gp138 N-terminal domain-containing protein</fullName>
    </recommendedName>
</protein>
<proteinExistence type="predicted"/>
<dbReference type="STRING" id="1423802.FC56_GL000295"/>
<evidence type="ECO:0008006" key="3">
    <source>
        <dbReference type="Google" id="ProtNLM"/>
    </source>
</evidence>
<dbReference type="AlphaFoldDB" id="A0A0R2CPB9"/>
<gene>
    <name evidence="1" type="ORF">FC56_GL000295</name>
</gene>
<evidence type="ECO:0000313" key="2">
    <source>
        <dbReference type="Proteomes" id="UP000051256"/>
    </source>
</evidence>
<dbReference type="Proteomes" id="UP000051256">
    <property type="component" value="Unassembled WGS sequence"/>
</dbReference>
<keyword evidence="2" id="KW-1185">Reference proteome</keyword>
<reference evidence="1 2" key="1">
    <citation type="journal article" date="2015" name="Genome Announc.">
        <title>Expanding the biotechnology potential of lactobacilli through comparative genomics of 213 strains and associated genera.</title>
        <authorList>
            <person name="Sun Z."/>
            <person name="Harris H.M."/>
            <person name="McCann A."/>
            <person name="Guo C."/>
            <person name="Argimon S."/>
            <person name="Zhang W."/>
            <person name="Yang X."/>
            <person name="Jeffery I.B."/>
            <person name="Cooney J.C."/>
            <person name="Kagawa T.F."/>
            <person name="Liu W."/>
            <person name="Song Y."/>
            <person name="Salvetti E."/>
            <person name="Wrobel A."/>
            <person name="Rasinkangas P."/>
            <person name="Parkhill J."/>
            <person name="Rea M.C."/>
            <person name="O'Sullivan O."/>
            <person name="Ritari J."/>
            <person name="Douillard F.P."/>
            <person name="Paul Ross R."/>
            <person name="Yang R."/>
            <person name="Briner A.E."/>
            <person name="Felis G.E."/>
            <person name="de Vos W.M."/>
            <person name="Barrangou R."/>
            <person name="Klaenhammer T.R."/>
            <person name="Caufield P.W."/>
            <person name="Cui Y."/>
            <person name="Zhang H."/>
            <person name="O'Toole P.W."/>
        </authorList>
    </citation>
    <scope>NUCLEOTIDE SEQUENCE [LARGE SCALE GENOMIC DNA]</scope>
    <source>
        <strain evidence="1 2">DSM 24302</strain>
    </source>
</reference>
<dbReference type="PATRIC" id="fig|1423802.4.peg.303"/>
<accession>A0A0R2CPB9</accession>
<evidence type="ECO:0000313" key="1">
    <source>
        <dbReference type="EMBL" id="KRM93581.1"/>
    </source>
</evidence>